<evidence type="ECO:0000313" key="5">
    <source>
        <dbReference type="EMBL" id="QGK70001.1"/>
    </source>
</evidence>
<dbReference type="Gene3D" id="3.90.79.10">
    <property type="entry name" value="Nucleoside Triphosphate Pyrophosphohydrolase"/>
    <property type="match status" value="1"/>
</dbReference>
<dbReference type="Proteomes" id="UP000371041">
    <property type="component" value="Chromosome"/>
</dbReference>
<dbReference type="InterPro" id="IPR000086">
    <property type="entry name" value="NUDIX_hydrolase_dom"/>
</dbReference>
<dbReference type="PRINTS" id="PR00502">
    <property type="entry name" value="NUDIXFAMILY"/>
</dbReference>
<proteinExistence type="inferred from homology"/>
<evidence type="ECO:0000256" key="1">
    <source>
        <dbReference type="ARBA" id="ARBA00005582"/>
    </source>
</evidence>
<dbReference type="PROSITE" id="PS00893">
    <property type="entry name" value="NUDIX_BOX"/>
    <property type="match status" value="1"/>
</dbReference>
<evidence type="ECO:0000256" key="2">
    <source>
        <dbReference type="ARBA" id="ARBA00022801"/>
    </source>
</evidence>
<dbReference type="SUPFAM" id="SSF55811">
    <property type="entry name" value="Nudix"/>
    <property type="match status" value="1"/>
</dbReference>
<reference evidence="6" key="1">
    <citation type="submission" date="2019-11" db="EMBL/GenBank/DDBJ databases">
        <title>The complete genome sequence of Saccharopolyspora sp. E2A.</title>
        <authorList>
            <person name="Zhang G."/>
        </authorList>
    </citation>
    <scope>NUCLEOTIDE SEQUENCE [LARGE SCALE GENOMIC DNA]</scope>
    <source>
        <strain evidence="6">E2A</strain>
    </source>
</reference>
<sequence>MTEFAREQVPPAVLSEQSRDPRLQYVVGAVILDGKGRAYIQQRSWHVRHFPGCWDIVGGHVEPGETLHQALAREVEEETGWDLTRVHRAVSHFDWCGNDGITRREIDVVAEAAGDLSRPVLERDKFINWAWADENTLRRLARLGTSEESVMIRMCLNVIATANKQ</sequence>
<organism evidence="5 6">
    <name type="scientific">Allosaccharopolyspora coralli</name>
    <dbReference type="NCBI Taxonomy" id="2665642"/>
    <lineage>
        <taxon>Bacteria</taxon>
        <taxon>Bacillati</taxon>
        <taxon>Actinomycetota</taxon>
        <taxon>Actinomycetes</taxon>
        <taxon>Pseudonocardiales</taxon>
        <taxon>Pseudonocardiaceae</taxon>
        <taxon>Allosaccharopolyspora</taxon>
    </lineage>
</organism>
<dbReference type="PROSITE" id="PS51462">
    <property type="entry name" value="NUDIX"/>
    <property type="match status" value="1"/>
</dbReference>
<dbReference type="KEGG" id="sace:GIY23_11145"/>
<dbReference type="Pfam" id="PF00293">
    <property type="entry name" value="NUDIX"/>
    <property type="match status" value="1"/>
</dbReference>
<evidence type="ECO:0000256" key="3">
    <source>
        <dbReference type="RuleBase" id="RU003476"/>
    </source>
</evidence>
<dbReference type="GO" id="GO:0016787">
    <property type="term" value="F:hydrolase activity"/>
    <property type="evidence" value="ECO:0007669"/>
    <property type="project" value="UniProtKB-KW"/>
</dbReference>
<dbReference type="InterPro" id="IPR015797">
    <property type="entry name" value="NUDIX_hydrolase-like_dom_sf"/>
</dbReference>
<name>A0A5Q3Q5U6_9PSEU</name>
<dbReference type="InterPro" id="IPR020476">
    <property type="entry name" value="Nudix_hydrolase"/>
</dbReference>
<dbReference type="PANTHER" id="PTHR43736">
    <property type="entry name" value="ADP-RIBOSE PYROPHOSPHATASE"/>
    <property type="match status" value="1"/>
</dbReference>
<feature type="domain" description="Nudix hydrolase" evidence="4">
    <location>
        <begin position="22"/>
        <end position="156"/>
    </location>
</feature>
<dbReference type="RefSeq" id="WP_154076584.1">
    <property type="nucleotide sequence ID" value="NZ_CP045929.1"/>
</dbReference>
<gene>
    <name evidence="5" type="ORF">GIY23_11145</name>
</gene>
<dbReference type="EMBL" id="CP045929">
    <property type="protein sequence ID" value="QGK70001.1"/>
    <property type="molecule type" value="Genomic_DNA"/>
</dbReference>
<comment type="similarity">
    <text evidence="1 3">Belongs to the Nudix hydrolase family.</text>
</comment>
<accession>A0A5Q3Q5U6</accession>
<evidence type="ECO:0000313" key="6">
    <source>
        <dbReference type="Proteomes" id="UP000371041"/>
    </source>
</evidence>
<dbReference type="PANTHER" id="PTHR43736:SF1">
    <property type="entry name" value="DIHYDRONEOPTERIN TRIPHOSPHATE DIPHOSPHATASE"/>
    <property type="match status" value="1"/>
</dbReference>
<keyword evidence="6" id="KW-1185">Reference proteome</keyword>
<evidence type="ECO:0000259" key="4">
    <source>
        <dbReference type="PROSITE" id="PS51462"/>
    </source>
</evidence>
<protein>
    <submittedName>
        <fullName evidence="5">NUDIX domain-containing protein</fullName>
    </submittedName>
</protein>
<dbReference type="InterPro" id="IPR020084">
    <property type="entry name" value="NUDIX_hydrolase_CS"/>
</dbReference>
<dbReference type="AlphaFoldDB" id="A0A5Q3Q5U6"/>
<keyword evidence="2 3" id="KW-0378">Hydrolase</keyword>